<organism evidence="1 2">
    <name type="scientific">Vigna unguiculata</name>
    <name type="common">Cowpea</name>
    <dbReference type="NCBI Taxonomy" id="3917"/>
    <lineage>
        <taxon>Eukaryota</taxon>
        <taxon>Viridiplantae</taxon>
        <taxon>Streptophyta</taxon>
        <taxon>Embryophyta</taxon>
        <taxon>Tracheophyta</taxon>
        <taxon>Spermatophyta</taxon>
        <taxon>Magnoliopsida</taxon>
        <taxon>eudicotyledons</taxon>
        <taxon>Gunneridae</taxon>
        <taxon>Pentapetalae</taxon>
        <taxon>rosids</taxon>
        <taxon>fabids</taxon>
        <taxon>Fabales</taxon>
        <taxon>Fabaceae</taxon>
        <taxon>Papilionoideae</taxon>
        <taxon>50 kb inversion clade</taxon>
        <taxon>NPAAA clade</taxon>
        <taxon>indigoferoid/millettioid clade</taxon>
        <taxon>Phaseoleae</taxon>
        <taxon>Vigna</taxon>
    </lineage>
</organism>
<protein>
    <submittedName>
        <fullName evidence="1">Uncharacterized protein</fullName>
    </submittedName>
</protein>
<evidence type="ECO:0000313" key="1">
    <source>
        <dbReference type="EMBL" id="QCE16153.1"/>
    </source>
</evidence>
<evidence type="ECO:0000313" key="2">
    <source>
        <dbReference type="Proteomes" id="UP000501690"/>
    </source>
</evidence>
<dbReference type="OrthoDB" id="1682876at2759"/>
<gene>
    <name evidence="1" type="ORF">DEO72_LG11g3166</name>
</gene>
<dbReference type="InterPro" id="IPR008480">
    <property type="entry name" value="DUF761_pln"/>
</dbReference>
<sequence>MKRQKSTPLIRQIHRSIKKLKTLMHSWRVHSTVSSSLKQRWCSLFHKRMNQQRFLVDEEITEDYMLRCRTTMACASEDDIDKRAEIFIAKFRRQLSLESIAYSETKYII</sequence>
<proteinExistence type="predicted"/>
<dbReference type="Proteomes" id="UP000501690">
    <property type="component" value="Linkage Group LG11"/>
</dbReference>
<reference evidence="1 2" key="1">
    <citation type="submission" date="2019-04" db="EMBL/GenBank/DDBJ databases">
        <title>An improved genome assembly and genetic linkage map for asparagus bean, Vigna unguiculata ssp. sesquipedialis.</title>
        <authorList>
            <person name="Xia Q."/>
            <person name="Zhang R."/>
            <person name="Dong Y."/>
        </authorList>
    </citation>
    <scope>NUCLEOTIDE SEQUENCE [LARGE SCALE GENOMIC DNA]</scope>
    <source>
        <tissue evidence="1">Leaf</tissue>
    </source>
</reference>
<dbReference type="AlphaFoldDB" id="A0A4D6NQP4"/>
<dbReference type="Pfam" id="PF05553">
    <property type="entry name" value="DUF761"/>
    <property type="match status" value="1"/>
</dbReference>
<keyword evidence="2" id="KW-1185">Reference proteome</keyword>
<accession>A0A4D6NQP4</accession>
<dbReference type="EMBL" id="CP039355">
    <property type="protein sequence ID" value="QCE16153.1"/>
    <property type="molecule type" value="Genomic_DNA"/>
</dbReference>
<name>A0A4D6NQP4_VIGUN</name>
<dbReference type="Gramene" id="Vigun09g200800.1.v1.2">
    <property type="protein sequence ID" value="Vigun09g200800.1.v1.2.CDS.1"/>
    <property type="gene ID" value="Vigun09g200800.v1.2"/>
</dbReference>